<name>A0A8H7TAF6_9HELO</name>
<comment type="caution">
    <text evidence="1">The sequence shown here is derived from an EMBL/GenBank/DDBJ whole genome shotgun (WGS) entry which is preliminary data.</text>
</comment>
<dbReference type="OrthoDB" id="432970at2759"/>
<gene>
    <name evidence="1" type="ORF">IFR04_008931</name>
</gene>
<sequence length="303" mass="34602">MPERGLAIPQGALQAFTDSETAVSTWISPARDDYKYREMMFDKLIARIDKTEGRLIVYEGRYKPRITAETDCLIPFPAKLCQTEKDKKSVLVHLVCDDASAWLQDILKYILTGIAANIFEVHGAVRSRKLDMVAVDIFNNVQDTDFEHEFLKGKLMNGGEEYALDLSSAQYGYFEPVDPWREYFQTRVSKLAARQHFEYFGGAKQSLLAERGDKDVKGIDASLDAESSQELLSSTEEWQKENSTTIMKMLKLPLEDFEMKQKLWVDFIADNLGQYHAWLRERAEKDKAEATGAAQTCKQTKPK</sequence>
<organism evidence="1 2">
    <name type="scientific">Cadophora malorum</name>
    <dbReference type="NCBI Taxonomy" id="108018"/>
    <lineage>
        <taxon>Eukaryota</taxon>
        <taxon>Fungi</taxon>
        <taxon>Dikarya</taxon>
        <taxon>Ascomycota</taxon>
        <taxon>Pezizomycotina</taxon>
        <taxon>Leotiomycetes</taxon>
        <taxon>Helotiales</taxon>
        <taxon>Ploettnerulaceae</taxon>
        <taxon>Cadophora</taxon>
    </lineage>
</organism>
<accession>A0A8H7TAF6</accession>
<dbReference type="Proteomes" id="UP000664132">
    <property type="component" value="Unassembled WGS sequence"/>
</dbReference>
<dbReference type="EMBL" id="JAFJYH010000141">
    <property type="protein sequence ID" value="KAG4417964.1"/>
    <property type="molecule type" value="Genomic_DNA"/>
</dbReference>
<keyword evidence="2" id="KW-1185">Reference proteome</keyword>
<dbReference type="AlphaFoldDB" id="A0A8H7TAF6"/>
<protein>
    <submittedName>
        <fullName evidence="1">Uncharacterized protein</fullName>
    </submittedName>
</protein>
<evidence type="ECO:0000313" key="1">
    <source>
        <dbReference type="EMBL" id="KAG4417964.1"/>
    </source>
</evidence>
<reference evidence="1" key="1">
    <citation type="submission" date="2021-02" db="EMBL/GenBank/DDBJ databases">
        <title>Genome sequence Cadophora malorum strain M34.</title>
        <authorList>
            <person name="Stefanovic E."/>
            <person name="Vu D."/>
            <person name="Scully C."/>
            <person name="Dijksterhuis J."/>
            <person name="Roader J."/>
            <person name="Houbraken J."/>
        </authorList>
    </citation>
    <scope>NUCLEOTIDE SEQUENCE</scope>
    <source>
        <strain evidence="1">M34</strain>
    </source>
</reference>
<proteinExistence type="predicted"/>
<evidence type="ECO:0000313" key="2">
    <source>
        <dbReference type="Proteomes" id="UP000664132"/>
    </source>
</evidence>